<dbReference type="PANTHER" id="PTHR40086">
    <property type="entry name" value="PHOSPHOTRANSFERASE YTMP-RELATED"/>
    <property type="match status" value="1"/>
</dbReference>
<name>A0ABS6F2N2_9CLOT</name>
<evidence type="ECO:0000313" key="3">
    <source>
        <dbReference type="Proteomes" id="UP000736583"/>
    </source>
</evidence>
<dbReference type="PIRSF" id="PIRSF037383">
    <property type="entry name" value="LicCA"/>
    <property type="match status" value="1"/>
</dbReference>
<dbReference type="InterPro" id="IPR025877">
    <property type="entry name" value="MobA-like_NTP_Trfase"/>
</dbReference>
<dbReference type="PANTHER" id="PTHR40086:SF1">
    <property type="entry name" value="CELL CYCLE REGULATOR CCRZ"/>
    <property type="match status" value="1"/>
</dbReference>
<comment type="caution">
    <text evidence="2">The sequence shown here is derived from an EMBL/GenBank/DDBJ whole genome shotgun (WGS) entry which is preliminary data.</text>
</comment>
<dbReference type="Proteomes" id="UP000736583">
    <property type="component" value="Unassembled WGS sequence"/>
</dbReference>
<reference evidence="2 3" key="1">
    <citation type="submission" date="2021-06" db="EMBL/GenBank/DDBJ databases">
        <authorList>
            <person name="Sun Q."/>
            <person name="Li D."/>
        </authorList>
    </citation>
    <scope>NUCLEOTIDE SEQUENCE [LARGE SCALE GENOMIC DNA]</scope>
    <source>
        <strain evidence="2 3">MSJ-4</strain>
    </source>
</reference>
<proteinExistence type="predicted"/>
<dbReference type="EMBL" id="JAHLQL010000004">
    <property type="protein sequence ID" value="MBU5592518.1"/>
    <property type="molecule type" value="Genomic_DNA"/>
</dbReference>
<dbReference type="Pfam" id="PF01633">
    <property type="entry name" value="Choline_kinase"/>
    <property type="match status" value="1"/>
</dbReference>
<feature type="domain" description="MobA-like NTP transferase" evidence="1">
    <location>
        <begin position="94"/>
        <end position="215"/>
    </location>
</feature>
<keyword evidence="3" id="KW-1185">Reference proteome</keyword>
<accession>A0ABS6F2N2</accession>
<gene>
    <name evidence="2" type="ORF">KQI89_12205</name>
</gene>
<sequence>MLGDKALRVLEIINKDKNLSQRAIAKMADLSIGNINGIIKKLIKEEYIYIQKSSREFCYIVNEKGIKALEDHLKSTSYKKIVLHQGGRKMITQAVILAAGEREEFGRPVGLLDLPDCKVIERTLDILEENGIRDILVVTGYKDNYYEELAEKRGFKTIKNSKYKWTGTMHSLVLAKDFIKDDFILVESDLVFEERAIKEIIESPHRDCVLITNESGSGDEAFVEIRKGHLFKMSKDKHQLNKIDGEMIGVSRISFNVFNKMLEEFKDNRNPYLNYEYSLLDVARNYDVGYVKIDDVVWGEVDHKEHYEKIVKYTYPTLKRREIEFKEESLKKCLIEALKIDESEIGSIKPAGGMTNKNYKVIIKDESYVLRIPGTGTDDMINRIEENRNSVLASKLDIDTKVLYFDEVSGIKIAKFIENAETLTGESAKKEENMYLVTSILKKLHTSGLKFENRFDVFEKIEYYETLLKKVNGKNFEDYYEVKEKVMNLQKVLEDLDVDILACHNDTVPENFVKGDDRIYLIDWEYSGMNDPMWDLAAHSIECDFSKSDEELFLNIYFGKEPEEKYKKRILIYKICQDLLWSTWTNIKEAQGDDFGSYGIDRYNRAKKNLEFI</sequence>
<evidence type="ECO:0000259" key="1">
    <source>
        <dbReference type="Pfam" id="PF12804"/>
    </source>
</evidence>
<dbReference type="CDD" id="cd05151">
    <property type="entry name" value="ChoK-like"/>
    <property type="match status" value="1"/>
</dbReference>
<dbReference type="RefSeq" id="WP_216457295.1">
    <property type="nucleotide sequence ID" value="NZ_JAHLQL010000004.1"/>
</dbReference>
<dbReference type="Pfam" id="PF12804">
    <property type="entry name" value="NTP_transf_3"/>
    <property type="match status" value="1"/>
</dbReference>
<dbReference type="InterPro" id="IPR052077">
    <property type="entry name" value="CcrZ_PhaseVar_Mediator"/>
</dbReference>
<protein>
    <submittedName>
        <fullName evidence="2">Phosphotransferase</fullName>
    </submittedName>
</protein>
<evidence type="ECO:0000313" key="2">
    <source>
        <dbReference type="EMBL" id="MBU5592518.1"/>
    </source>
</evidence>
<dbReference type="InterPro" id="IPR017190">
    <property type="entry name" value="Bifunc_CCT/choline_kinase"/>
</dbReference>
<dbReference type="Pfam" id="PF13412">
    <property type="entry name" value="HTH_24"/>
    <property type="match status" value="1"/>
</dbReference>
<organism evidence="2 3">
    <name type="scientific">Clostridium simiarum</name>
    <dbReference type="NCBI Taxonomy" id="2841506"/>
    <lineage>
        <taxon>Bacteria</taxon>
        <taxon>Bacillati</taxon>
        <taxon>Bacillota</taxon>
        <taxon>Clostridia</taxon>
        <taxon>Eubacteriales</taxon>
        <taxon>Clostridiaceae</taxon>
        <taxon>Clostridium</taxon>
    </lineage>
</organism>